<comment type="similarity">
    <text evidence="1">Belongs to the short-chain dehydrogenases/reductases (SDR) family.</text>
</comment>
<dbReference type="RefSeq" id="WP_003811499.1">
    <property type="nucleotide sequence ID" value="NC_019382.1"/>
</dbReference>
<dbReference type="PRINTS" id="PR00081">
    <property type="entry name" value="GDHRDH"/>
</dbReference>
<keyword evidence="2" id="KW-0560">Oxidoreductase</keyword>
<reference evidence="3 4" key="1">
    <citation type="journal article" date="2012" name="BMC Genomics">
        <title>Comparative genomics of the classical Bordetella subspecies: the evolution and exchange of virulence-associated diversity amongst closely related pathogens.</title>
        <authorList>
            <person name="Park J."/>
            <person name="Zhang Y."/>
            <person name="Buboltz A.M."/>
            <person name="Zhang X."/>
            <person name="Schuster S.C."/>
            <person name="Ahuja U."/>
            <person name="Liu M."/>
            <person name="Miller J.F."/>
            <person name="Sebaihia M."/>
            <person name="Bentley S.D."/>
            <person name="Parkhill J."/>
            <person name="Harvill E.T."/>
        </authorList>
    </citation>
    <scope>NUCLEOTIDE SEQUENCE [LARGE SCALE GENOMIC DNA]</scope>
    <source>
        <strain evidence="3 4">253</strain>
    </source>
</reference>
<protein>
    <submittedName>
        <fullName evidence="3">Putative short chain dehydrogenase</fullName>
    </submittedName>
</protein>
<dbReference type="AlphaFoldDB" id="A0A0C6P1J1"/>
<evidence type="ECO:0000313" key="4">
    <source>
        <dbReference type="Proteomes" id="UP000007564"/>
    </source>
</evidence>
<dbReference type="GO" id="GO:0016491">
    <property type="term" value="F:oxidoreductase activity"/>
    <property type="evidence" value="ECO:0007669"/>
    <property type="project" value="UniProtKB-KW"/>
</dbReference>
<organism evidence="3 4">
    <name type="scientific">Bordetella bronchiseptica 253</name>
    <dbReference type="NCBI Taxonomy" id="568707"/>
    <lineage>
        <taxon>Bacteria</taxon>
        <taxon>Pseudomonadati</taxon>
        <taxon>Pseudomonadota</taxon>
        <taxon>Betaproteobacteria</taxon>
        <taxon>Burkholderiales</taxon>
        <taxon>Alcaligenaceae</taxon>
        <taxon>Bordetella</taxon>
    </lineage>
</organism>
<gene>
    <name evidence="3" type="ORF">BN112_0569</name>
</gene>
<dbReference type="Proteomes" id="UP000007564">
    <property type="component" value="Chromosome"/>
</dbReference>
<dbReference type="PANTHER" id="PTHR24321">
    <property type="entry name" value="DEHYDROGENASES, SHORT CHAIN"/>
    <property type="match status" value="1"/>
</dbReference>
<dbReference type="Gene3D" id="3.40.50.720">
    <property type="entry name" value="NAD(P)-binding Rossmann-like Domain"/>
    <property type="match status" value="1"/>
</dbReference>
<dbReference type="EMBL" id="HE965806">
    <property type="protein sequence ID" value="CCJ52487.1"/>
    <property type="molecule type" value="Genomic_DNA"/>
</dbReference>
<dbReference type="GeneID" id="56478876"/>
<evidence type="ECO:0000313" key="3">
    <source>
        <dbReference type="EMBL" id="CCJ52487.1"/>
    </source>
</evidence>
<accession>A0A0C6P1J1</accession>
<dbReference type="Pfam" id="PF13561">
    <property type="entry name" value="adh_short_C2"/>
    <property type="match status" value="1"/>
</dbReference>
<dbReference type="CDD" id="cd05233">
    <property type="entry name" value="SDR_c"/>
    <property type="match status" value="1"/>
</dbReference>
<dbReference type="FunFam" id="3.40.50.720:FF:000084">
    <property type="entry name" value="Short-chain dehydrogenase reductase"/>
    <property type="match status" value="1"/>
</dbReference>
<name>A0A0C6P1J1_BORBO</name>
<dbReference type="InterPro" id="IPR002347">
    <property type="entry name" value="SDR_fam"/>
</dbReference>
<evidence type="ECO:0000256" key="2">
    <source>
        <dbReference type="ARBA" id="ARBA00023002"/>
    </source>
</evidence>
<dbReference type="InterPro" id="IPR036291">
    <property type="entry name" value="NAD(P)-bd_dom_sf"/>
</dbReference>
<dbReference type="SUPFAM" id="SSF51735">
    <property type="entry name" value="NAD(P)-binding Rossmann-fold domains"/>
    <property type="match status" value="1"/>
</dbReference>
<dbReference type="KEGG" id="bbh:BN112_0569"/>
<dbReference type="PANTHER" id="PTHR24321:SF15">
    <property type="entry name" value="OXIDOREDUCTASE UCPA"/>
    <property type="match status" value="1"/>
</dbReference>
<sequence>MLPRPIEYTNFRCNEFISVKRKYGAPLYLQRGPAGSIGKRKTMPSNVLENKIAIVVGAGQTPGSTMGNGRATAIAFARAGASVVAVDRDMASAGETAGLILAEGGQAMAVQADITSEAAIVAMVRQVMETHGRIDILHNNVGIAGAGGDAPVEDISVEAFDLLANLNLKGMMLTCKHVLPAMRAQRSGCVLNVASTAAYALYPNVAYKATKMGVLGLTQHIAMTYAEHGVRANAILPGLIDTPMAIEARVRLTGKPREQIVAERNAMVPLRGRMGTSWDVAHAAVFLASDQAGFITGVQLPVDGGALARLGP</sequence>
<dbReference type="PRINTS" id="PR00080">
    <property type="entry name" value="SDRFAMILY"/>
</dbReference>
<dbReference type="HOGENOM" id="CLU_010194_1_0_4"/>
<proteinExistence type="inferred from homology"/>
<evidence type="ECO:0000256" key="1">
    <source>
        <dbReference type="ARBA" id="ARBA00006484"/>
    </source>
</evidence>
<dbReference type="OrthoDB" id="9178657at2"/>